<gene>
    <name evidence="2" type="ORF">S01H4_24374</name>
</gene>
<protein>
    <submittedName>
        <fullName evidence="2">Uncharacterized protein</fullName>
    </submittedName>
</protein>
<organism evidence="2">
    <name type="scientific">marine sediment metagenome</name>
    <dbReference type="NCBI Taxonomy" id="412755"/>
    <lineage>
        <taxon>unclassified sequences</taxon>
        <taxon>metagenomes</taxon>
        <taxon>ecological metagenomes</taxon>
    </lineage>
</organism>
<dbReference type="EMBL" id="BART01011440">
    <property type="protein sequence ID" value="GAG85119.1"/>
    <property type="molecule type" value="Genomic_DNA"/>
</dbReference>
<dbReference type="AlphaFoldDB" id="X1AQR6"/>
<sequence>MQGIDEGSQNVAEPRQAIDANERSKELSDEVAVQPAVEPLVSSDNMVKPQAPENATAQESIQEVPIQKESGSPAVGTVAASKSSMVTDVQVPQGTAMAIGVPAGSVPNVPSISVDKDADMGGMNSDAPASILEQPILGFLESDANIGWAAVLHRNRLTNRDELDGWLAWVWLVLEAIGETLGGD</sequence>
<feature type="region of interest" description="Disordered" evidence="1">
    <location>
        <begin position="1"/>
        <end position="73"/>
    </location>
</feature>
<name>X1AQR6_9ZZZZ</name>
<accession>X1AQR6</accession>
<reference evidence="2" key="1">
    <citation type="journal article" date="2014" name="Front. Microbiol.">
        <title>High frequency of phylogenetically diverse reductive dehalogenase-homologous genes in deep subseafloor sedimentary metagenomes.</title>
        <authorList>
            <person name="Kawai M."/>
            <person name="Futagami T."/>
            <person name="Toyoda A."/>
            <person name="Takaki Y."/>
            <person name="Nishi S."/>
            <person name="Hori S."/>
            <person name="Arai W."/>
            <person name="Tsubouchi T."/>
            <person name="Morono Y."/>
            <person name="Uchiyama I."/>
            <person name="Ito T."/>
            <person name="Fujiyama A."/>
            <person name="Inagaki F."/>
            <person name="Takami H."/>
        </authorList>
    </citation>
    <scope>NUCLEOTIDE SEQUENCE</scope>
    <source>
        <strain evidence="2">Expedition CK06-06</strain>
    </source>
</reference>
<evidence type="ECO:0000256" key="1">
    <source>
        <dbReference type="SAM" id="MobiDB-lite"/>
    </source>
</evidence>
<proteinExistence type="predicted"/>
<comment type="caution">
    <text evidence="2">The sequence shown here is derived from an EMBL/GenBank/DDBJ whole genome shotgun (WGS) entry which is preliminary data.</text>
</comment>
<evidence type="ECO:0000313" key="2">
    <source>
        <dbReference type="EMBL" id="GAG85119.1"/>
    </source>
</evidence>